<evidence type="ECO:0000313" key="2">
    <source>
        <dbReference type="Proteomes" id="UP000308549"/>
    </source>
</evidence>
<dbReference type="GO" id="GO:0003824">
    <property type="term" value="F:catalytic activity"/>
    <property type="evidence" value="ECO:0007669"/>
    <property type="project" value="InterPro"/>
</dbReference>
<dbReference type="Pfam" id="PF01063">
    <property type="entry name" value="Aminotran_4"/>
    <property type="match status" value="1"/>
</dbReference>
<dbReference type="SUPFAM" id="SSF56752">
    <property type="entry name" value="D-aminoacid aminotransferase-like PLP-dependent enzymes"/>
    <property type="match status" value="1"/>
</dbReference>
<reference evidence="1 2" key="1">
    <citation type="submission" date="2017-03" db="EMBL/GenBank/DDBJ databases">
        <title>Genomes of endolithic fungi from Antarctica.</title>
        <authorList>
            <person name="Coleine C."/>
            <person name="Masonjones S."/>
            <person name="Stajich J.E."/>
        </authorList>
    </citation>
    <scope>NUCLEOTIDE SEQUENCE [LARGE SCALE GENOMIC DNA]</scope>
    <source>
        <strain evidence="1 2">CCFEE 6315</strain>
    </source>
</reference>
<organism evidence="1 2">
    <name type="scientific">Salinomyces thailandicus</name>
    <dbReference type="NCBI Taxonomy" id="706561"/>
    <lineage>
        <taxon>Eukaryota</taxon>
        <taxon>Fungi</taxon>
        <taxon>Dikarya</taxon>
        <taxon>Ascomycota</taxon>
        <taxon>Pezizomycotina</taxon>
        <taxon>Dothideomycetes</taxon>
        <taxon>Dothideomycetidae</taxon>
        <taxon>Mycosphaerellales</taxon>
        <taxon>Teratosphaeriaceae</taxon>
        <taxon>Salinomyces</taxon>
    </lineage>
</organism>
<dbReference type="OrthoDB" id="5288718at2759"/>
<keyword evidence="2" id="KW-1185">Reference proteome</keyword>
<dbReference type="InterPro" id="IPR036038">
    <property type="entry name" value="Aminotransferase-like"/>
</dbReference>
<dbReference type="EMBL" id="NAJL01000010">
    <property type="protein sequence ID" value="TKA30773.1"/>
    <property type="molecule type" value="Genomic_DNA"/>
</dbReference>
<dbReference type="InterPro" id="IPR001544">
    <property type="entry name" value="Aminotrans_IV"/>
</dbReference>
<dbReference type="Proteomes" id="UP000308549">
    <property type="component" value="Unassembled WGS sequence"/>
</dbReference>
<gene>
    <name evidence="1" type="ORF">B0A50_02493</name>
</gene>
<evidence type="ECO:0000313" key="1">
    <source>
        <dbReference type="EMBL" id="TKA30773.1"/>
    </source>
</evidence>
<comment type="caution">
    <text evidence="1">The sequence shown here is derived from an EMBL/GenBank/DDBJ whole genome shotgun (WGS) entry which is preliminary data.</text>
</comment>
<sequence>MDHAAYDPPHQVFTSKVSAVDGSNGHGQTGNGNDFCVFTTVRWDPMLMRSPENAAASCNHPAQLLWQLNTAVQQWVAKNPDQHVEALRLKHRVYADSRTATEITPVPRVPLSQLFPSSFGEPDDAVRKDDWEVVLDSMPTEVSETTMYKTSKRYCYDRAREAAGIQSYMERKEVLLWNDQREVMDGSITSVYVWRNGRWVTPESMSGGQQGTTRRWASQQGLCVEASVKVKELKHGELMWLSNASKGYFRGRFVAPAANGDGVTEDHRSQK</sequence>
<dbReference type="Gene3D" id="3.20.10.10">
    <property type="entry name" value="D-amino Acid Aminotransferase, subunit A, domain 2"/>
    <property type="match status" value="1"/>
</dbReference>
<protein>
    <submittedName>
        <fullName evidence="1">Uncharacterized protein</fullName>
    </submittedName>
</protein>
<accession>A0A4U0U6F7</accession>
<name>A0A4U0U6F7_9PEZI</name>
<dbReference type="InterPro" id="IPR043132">
    <property type="entry name" value="BCAT-like_C"/>
</dbReference>
<proteinExistence type="predicted"/>
<dbReference type="AlphaFoldDB" id="A0A4U0U6F7"/>